<dbReference type="Proteomes" id="UP001295444">
    <property type="component" value="Chromosome 01"/>
</dbReference>
<evidence type="ECO:0000313" key="4">
    <source>
        <dbReference type="Proteomes" id="UP001295444"/>
    </source>
</evidence>
<organism evidence="2 4">
    <name type="scientific">Pelobates cultripes</name>
    <name type="common">Western spadefoot toad</name>
    <dbReference type="NCBI Taxonomy" id="61616"/>
    <lineage>
        <taxon>Eukaryota</taxon>
        <taxon>Metazoa</taxon>
        <taxon>Chordata</taxon>
        <taxon>Craniata</taxon>
        <taxon>Vertebrata</taxon>
        <taxon>Euteleostomi</taxon>
        <taxon>Amphibia</taxon>
        <taxon>Batrachia</taxon>
        <taxon>Anura</taxon>
        <taxon>Pelobatoidea</taxon>
        <taxon>Pelobatidae</taxon>
        <taxon>Pelobates</taxon>
    </lineage>
</organism>
<feature type="non-terminal residue" evidence="2">
    <location>
        <position position="1"/>
    </location>
</feature>
<sequence length="140" mass="15059">MSHASDIGEDVSPPCTPARPHTPPSGPTIAENLDSPCSMRSWTIPKIAAELRRRGVPYPATARKAELYRIMMTTNDTPQPGTSSQGNMNETIAGLQATMTSILASISNISQRMDRLEAPEPIIVAPDISLTPEIEHIAAQ</sequence>
<evidence type="ECO:0000256" key="1">
    <source>
        <dbReference type="SAM" id="MobiDB-lite"/>
    </source>
</evidence>
<reference evidence="2" key="1">
    <citation type="submission" date="2022-03" db="EMBL/GenBank/DDBJ databases">
        <authorList>
            <person name="Alioto T."/>
            <person name="Alioto T."/>
            <person name="Gomez Garrido J."/>
        </authorList>
    </citation>
    <scope>NUCLEOTIDE SEQUENCE</scope>
</reference>
<evidence type="ECO:0000313" key="2">
    <source>
        <dbReference type="EMBL" id="CAH2220803.1"/>
    </source>
</evidence>
<feature type="compositionally biased region" description="Pro residues" evidence="1">
    <location>
        <begin position="14"/>
        <end position="26"/>
    </location>
</feature>
<feature type="non-terminal residue" evidence="2">
    <location>
        <position position="140"/>
    </location>
</feature>
<proteinExistence type="predicted"/>
<keyword evidence="4" id="KW-1185">Reference proteome</keyword>
<dbReference type="EMBL" id="OW240912">
    <property type="protein sequence ID" value="CAH2220803.1"/>
    <property type="molecule type" value="Genomic_DNA"/>
</dbReference>
<protein>
    <recommendedName>
        <fullName evidence="5">HeH/LEM domain-containing protein</fullName>
    </recommendedName>
</protein>
<gene>
    <name evidence="2" type="ORF">PECUL_23A020800</name>
    <name evidence="3" type="ORF">PECUL_23A028585</name>
</gene>
<dbReference type="EMBL" id="OW240912">
    <property type="protein sequence ID" value="CAH2222015.1"/>
    <property type="molecule type" value="Genomic_DNA"/>
</dbReference>
<name>A0AAD1QZG7_PELCU</name>
<feature type="region of interest" description="Disordered" evidence="1">
    <location>
        <begin position="1"/>
        <end position="36"/>
    </location>
</feature>
<evidence type="ECO:0008006" key="5">
    <source>
        <dbReference type="Google" id="ProtNLM"/>
    </source>
</evidence>
<dbReference type="AlphaFoldDB" id="A0AAD1QZG7"/>
<accession>A0AAD1QZG7</accession>
<evidence type="ECO:0000313" key="3">
    <source>
        <dbReference type="EMBL" id="CAH2222015.1"/>
    </source>
</evidence>